<keyword evidence="9" id="KW-0735">Signal-anchor</keyword>
<evidence type="ECO:0000256" key="17">
    <source>
        <dbReference type="ARBA" id="ARBA00023273"/>
    </source>
</evidence>
<dbReference type="InterPro" id="IPR035992">
    <property type="entry name" value="Ricin_B-like_lectins"/>
</dbReference>
<dbReference type="Pfam" id="PF05914">
    <property type="entry name" value="RIB43A"/>
    <property type="match status" value="1"/>
</dbReference>
<comment type="subunit">
    <text evidence="19">Microtubule inner protein component of sperm flagellar doublet microtubules.</text>
</comment>
<dbReference type="SUPFAM" id="SSF50370">
    <property type="entry name" value="Ricin B-like lectins"/>
    <property type="match status" value="1"/>
</dbReference>
<dbReference type="Proteomes" id="UP000694557">
    <property type="component" value="Unassembled WGS sequence"/>
</dbReference>
<keyword evidence="10" id="KW-1133">Transmembrane helix</keyword>
<evidence type="ECO:0000313" key="23">
    <source>
        <dbReference type="Proteomes" id="UP000694557"/>
    </source>
</evidence>
<feature type="domain" description="Glycosyltransferase 2-like" evidence="21">
    <location>
        <begin position="178"/>
        <end position="307"/>
    </location>
</feature>
<reference evidence="22" key="2">
    <citation type="submission" date="2025-09" db="UniProtKB">
        <authorList>
            <consortium name="Ensembl"/>
        </authorList>
    </citation>
    <scope>IDENTIFICATION</scope>
</reference>
<dbReference type="InterPro" id="IPR008805">
    <property type="entry name" value="RIB43A"/>
</dbReference>
<evidence type="ECO:0000256" key="12">
    <source>
        <dbReference type="ARBA" id="ARBA00023069"/>
    </source>
</evidence>
<evidence type="ECO:0000256" key="5">
    <source>
        <dbReference type="ARBA" id="ARBA00006875"/>
    </source>
</evidence>
<keyword evidence="16" id="KW-0206">Cytoskeleton</keyword>
<dbReference type="PANTHER" id="PTHR11675">
    <property type="entry name" value="N-ACETYLGALACTOSAMINYLTRANSFERASE"/>
    <property type="match status" value="1"/>
</dbReference>
<evidence type="ECO:0000256" key="18">
    <source>
        <dbReference type="ARBA" id="ARBA00037847"/>
    </source>
</evidence>
<dbReference type="InterPro" id="IPR001173">
    <property type="entry name" value="Glyco_trans_2-like"/>
</dbReference>
<dbReference type="Gene3D" id="3.90.550.10">
    <property type="entry name" value="Spore Coat Polysaccharide Biosynthesis Protein SpsA, Chain A"/>
    <property type="match status" value="1"/>
</dbReference>
<dbReference type="GO" id="GO:0004653">
    <property type="term" value="F:polypeptide N-acetylgalactosaminyltransferase activity"/>
    <property type="evidence" value="ECO:0007669"/>
    <property type="project" value="TreeGrafter"/>
</dbReference>
<comment type="pathway">
    <text evidence="20">Protein modification; protein glycosylation.</text>
</comment>
<keyword evidence="20" id="KW-0328">Glycosyltransferase</keyword>
<dbReference type="Pfam" id="PF00535">
    <property type="entry name" value="Glycos_transf_2"/>
    <property type="match status" value="1"/>
</dbReference>
<sequence>MQIIYMRSMWVKRILVLGCILFLSYISLILRNETDKKTDERPTEAQTIDIDRRFSDLESNINKVYDLFKNFEQKQDAIQKMLVDERERFKDQEVVAAPVKSQRGQDEQKLKPQQSPLFQGWGENLSDEDQEEAQALFEKYGYNVFLSDRLPLNRELPETRESKCLQKKYPKDLPSIAVVLIYLDEALSIIKRAIRSIIDRTPEHLLREIILVDDHSSNDDLKGDLDVYVKSIEAQNPLFRMVRVRHVESLGLTQARISGWRAATADVVAILDAHIEVHKEWAEPLLTRIKADRTVVVSPVFDRVNYYDLDVVHYVPAAHAFDWALWCMYESFRPEWYHLNDTSLPGKSPSVMGIMVVDRKFLGEIGALDGGMKVYGGENVELGVRVWLCGGSIEVVPCSKIAHIERNHKPYAPDLSMSMKRNALRAAEIWMDEYKHNVNIAWNIPIKDHGIDIGDVSERKELREKLKCKPFKWYLENIYPQLDTWDNILAYGGMKNLDANICIDQGLFPGHTPIAFDCFNYGPQHTYYHSNGELYIGGLKSHKYNDNRCLADSGEDTFPDLYDCNEAVQKGMGIHWDFTQIDKEALDSQVNERKKKEQAEAESLKAYAADAVRNDKAACLLDQCQLKDERLLQGAIEDFRLNFQPRWSRREYDLSNPDKIRGQEEIQMLPGLVGEDPDSQGRLKKQQEQLREWSFQQQHELATARHQQRQEEQQYDQDRVDLDNKALQLQTIEEERRRTVALATKNFNLTKAAENAEKRWKEWQQQEEDNRTDILNQLQGELLSESQEQGISVLGLPRLSPDSYKGFADEQLQHIINCQQQQIDEKRRIQAEQQQEELQQDRFRVASARTALLMERQQARINKQLRRTQDNTNAQLAEAHHEQTKYLEKVYTNIPDDSYFSQFNTSSR</sequence>
<reference evidence="22" key="1">
    <citation type="submission" date="2025-08" db="UniProtKB">
        <authorList>
            <consortium name="Ensembl"/>
        </authorList>
    </citation>
    <scope>IDENTIFICATION</scope>
</reference>
<gene>
    <name evidence="22" type="primary">GALNT8</name>
</gene>
<evidence type="ECO:0000256" key="6">
    <source>
        <dbReference type="ARBA" id="ARBA00022490"/>
    </source>
</evidence>
<accession>A0A8C7G8E2</accession>
<keyword evidence="15 20" id="KW-0464">Manganese</keyword>
<evidence type="ECO:0000256" key="14">
    <source>
        <dbReference type="ARBA" id="ARBA00023157"/>
    </source>
</evidence>
<evidence type="ECO:0000256" key="9">
    <source>
        <dbReference type="ARBA" id="ARBA00022968"/>
    </source>
</evidence>
<evidence type="ECO:0000256" key="1">
    <source>
        <dbReference type="ARBA" id="ARBA00001936"/>
    </source>
</evidence>
<keyword evidence="20" id="KW-0430">Lectin</keyword>
<name>A0A8C7G8E2_ONCKI</name>
<proteinExistence type="inferred from homology"/>
<dbReference type="AlphaFoldDB" id="A0A8C7G8E2"/>
<keyword evidence="13" id="KW-0472">Membrane</keyword>
<comment type="similarity">
    <text evidence="4 20">Belongs to the glycosyltransferase 2 family. GalNAc-T subfamily.</text>
</comment>
<keyword evidence="8" id="KW-0282">Flagellum</keyword>
<keyword evidence="23" id="KW-1185">Reference proteome</keyword>
<evidence type="ECO:0000256" key="10">
    <source>
        <dbReference type="ARBA" id="ARBA00022989"/>
    </source>
</evidence>
<evidence type="ECO:0000256" key="2">
    <source>
        <dbReference type="ARBA" id="ARBA00004606"/>
    </source>
</evidence>
<dbReference type="PANTHER" id="PTHR11675:SF50">
    <property type="entry name" value="POLYPEPTIDE N-ACETYLGALACTOSAMINYLTRANSFERASE 8-RELATED"/>
    <property type="match status" value="1"/>
</dbReference>
<evidence type="ECO:0000259" key="21">
    <source>
        <dbReference type="Pfam" id="PF00535"/>
    </source>
</evidence>
<evidence type="ECO:0000313" key="22">
    <source>
        <dbReference type="Ensembl" id="ENSOKIP00005039746.1"/>
    </source>
</evidence>
<dbReference type="SUPFAM" id="SSF53448">
    <property type="entry name" value="Nucleotide-diphospho-sugar transferases"/>
    <property type="match status" value="1"/>
</dbReference>
<keyword evidence="7" id="KW-0812">Transmembrane</keyword>
<comment type="subcellular location">
    <subcellularLocation>
        <location evidence="3">Cytoplasm</location>
        <location evidence="3">Cytoskeleton</location>
        <location evidence="3">Flagellum axoneme</location>
    </subcellularLocation>
    <subcellularLocation>
        <location evidence="18">Endomembrane system</location>
        <topology evidence="18">Single-pass membrane protein</topology>
    </subcellularLocation>
    <subcellularLocation>
        <location evidence="20">Golgi apparatus membrane</location>
        <topology evidence="20">Single-pass type II membrane protein</topology>
    </subcellularLocation>
    <subcellularLocation>
        <location evidence="2">Membrane</location>
        <topology evidence="2">Single-pass type II membrane protein</topology>
    </subcellularLocation>
</comment>
<keyword evidence="17" id="KW-0966">Cell projection</keyword>
<dbReference type="GO" id="GO:0030246">
    <property type="term" value="F:carbohydrate binding"/>
    <property type="evidence" value="ECO:0007669"/>
    <property type="project" value="UniProtKB-KW"/>
</dbReference>
<evidence type="ECO:0000256" key="16">
    <source>
        <dbReference type="ARBA" id="ARBA00023212"/>
    </source>
</evidence>
<dbReference type="GeneTree" id="ENSGT00940000160161"/>
<dbReference type="UniPathway" id="UPA00378"/>
<dbReference type="InterPro" id="IPR029044">
    <property type="entry name" value="Nucleotide-diphossugar_trans"/>
</dbReference>
<evidence type="ECO:0000256" key="4">
    <source>
        <dbReference type="ARBA" id="ARBA00005680"/>
    </source>
</evidence>
<comment type="similarity">
    <text evidence="5">Belongs to the RIB43A family.</text>
</comment>
<evidence type="ECO:0000256" key="3">
    <source>
        <dbReference type="ARBA" id="ARBA00004611"/>
    </source>
</evidence>
<dbReference type="InterPro" id="IPR045885">
    <property type="entry name" value="GalNAc-T"/>
</dbReference>
<keyword evidence="20" id="KW-0808">Transferase</keyword>
<evidence type="ECO:0000256" key="20">
    <source>
        <dbReference type="RuleBase" id="RU361242"/>
    </source>
</evidence>
<evidence type="ECO:0000256" key="15">
    <source>
        <dbReference type="ARBA" id="ARBA00023211"/>
    </source>
</evidence>
<evidence type="ECO:0000256" key="7">
    <source>
        <dbReference type="ARBA" id="ARBA00022692"/>
    </source>
</evidence>
<dbReference type="EC" id="2.4.1.-" evidence="20"/>
<evidence type="ECO:0000256" key="11">
    <source>
        <dbReference type="ARBA" id="ARBA00023054"/>
    </source>
</evidence>
<keyword evidence="14 20" id="KW-1015">Disulfide bond</keyword>
<dbReference type="Ensembl" id="ENSOKIT00005041936.1">
    <property type="protein sequence ID" value="ENSOKIP00005039746.1"/>
    <property type="gene ID" value="ENSOKIG00005016871.1"/>
</dbReference>
<keyword evidence="20" id="KW-0333">Golgi apparatus</keyword>
<dbReference type="GO" id="GO:0006493">
    <property type="term" value="P:protein O-linked glycosylation"/>
    <property type="evidence" value="ECO:0007669"/>
    <property type="project" value="TreeGrafter"/>
</dbReference>
<dbReference type="CDD" id="cd02510">
    <property type="entry name" value="pp-GalNAc-T"/>
    <property type="match status" value="1"/>
</dbReference>
<keyword evidence="6" id="KW-0963">Cytoplasm</keyword>
<evidence type="ECO:0000256" key="8">
    <source>
        <dbReference type="ARBA" id="ARBA00022846"/>
    </source>
</evidence>
<dbReference type="GO" id="GO:0000139">
    <property type="term" value="C:Golgi membrane"/>
    <property type="evidence" value="ECO:0007669"/>
    <property type="project" value="UniProtKB-SubCell"/>
</dbReference>
<organism evidence="22 23">
    <name type="scientific">Oncorhynchus kisutch</name>
    <name type="common">Coho salmon</name>
    <name type="synonym">Salmo kisutch</name>
    <dbReference type="NCBI Taxonomy" id="8019"/>
    <lineage>
        <taxon>Eukaryota</taxon>
        <taxon>Metazoa</taxon>
        <taxon>Chordata</taxon>
        <taxon>Craniata</taxon>
        <taxon>Vertebrata</taxon>
        <taxon>Euteleostomi</taxon>
        <taxon>Actinopterygii</taxon>
        <taxon>Neopterygii</taxon>
        <taxon>Teleostei</taxon>
        <taxon>Protacanthopterygii</taxon>
        <taxon>Salmoniformes</taxon>
        <taxon>Salmonidae</taxon>
        <taxon>Salmoninae</taxon>
        <taxon>Oncorhynchus</taxon>
    </lineage>
</organism>
<evidence type="ECO:0000256" key="13">
    <source>
        <dbReference type="ARBA" id="ARBA00023136"/>
    </source>
</evidence>
<keyword evidence="11" id="KW-0175">Coiled coil</keyword>
<protein>
    <recommendedName>
        <fullName evidence="20">Polypeptide N-acetylgalactosaminyltransferase</fullName>
        <ecNumber evidence="20">2.4.1.-</ecNumber>
    </recommendedName>
    <alternativeName>
        <fullName evidence="20">Protein-UDP acetylgalactosaminyltransferase</fullName>
    </alternativeName>
</protein>
<comment type="cofactor">
    <cofactor evidence="1 20">
        <name>Mn(2+)</name>
        <dbReference type="ChEBI" id="CHEBI:29035"/>
    </cofactor>
</comment>
<evidence type="ECO:0000256" key="19">
    <source>
        <dbReference type="ARBA" id="ARBA00046435"/>
    </source>
</evidence>
<keyword evidence="12" id="KW-0969">Cilium</keyword>
<dbReference type="FunFam" id="3.90.550.10:FF:000192">
    <property type="entry name" value="Polypeptide N-acetylgalactosaminyltransferase 9"/>
    <property type="match status" value="1"/>
</dbReference>